<feature type="compositionally biased region" description="Low complexity" evidence="1">
    <location>
        <begin position="62"/>
        <end position="81"/>
    </location>
</feature>
<keyword evidence="2" id="KW-1185">Reference proteome</keyword>
<reference evidence="3" key="1">
    <citation type="submission" date="2022-11" db="UniProtKB">
        <authorList>
            <consortium name="WormBaseParasite"/>
        </authorList>
    </citation>
    <scope>IDENTIFICATION</scope>
</reference>
<protein>
    <submittedName>
        <fullName evidence="3">Uncharacterized protein</fullName>
    </submittedName>
</protein>
<dbReference type="WBParaSite" id="PSAMB.scaffold1338size32746.g12524.t1">
    <property type="protein sequence ID" value="PSAMB.scaffold1338size32746.g12524.t1"/>
    <property type="gene ID" value="PSAMB.scaffold1338size32746.g12524"/>
</dbReference>
<evidence type="ECO:0000313" key="3">
    <source>
        <dbReference type="WBParaSite" id="PSAMB.scaffold1338size32746.g12524.t1"/>
    </source>
</evidence>
<feature type="compositionally biased region" description="Pro residues" evidence="1">
    <location>
        <begin position="50"/>
        <end position="61"/>
    </location>
</feature>
<organism evidence="2 3">
    <name type="scientific">Plectus sambesii</name>
    <dbReference type="NCBI Taxonomy" id="2011161"/>
    <lineage>
        <taxon>Eukaryota</taxon>
        <taxon>Metazoa</taxon>
        <taxon>Ecdysozoa</taxon>
        <taxon>Nematoda</taxon>
        <taxon>Chromadorea</taxon>
        <taxon>Plectida</taxon>
        <taxon>Plectina</taxon>
        <taxon>Plectoidea</taxon>
        <taxon>Plectidae</taxon>
        <taxon>Plectus</taxon>
    </lineage>
</organism>
<feature type="compositionally biased region" description="Polar residues" evidence="1">
    <location>
        <begin position="37"/>
        <end position="47"/>
    </location>
</feature>
<evidence type="ECO:0000256" key="1">
    <source>
        <dbReference type="SAM" id="MobiDB-lite"/>
    </source>
</evidence>
<feature type="region of interest" description="Disordered" evidence="1">
    <location>
        <begin position="1"/>
        <end position="111"/>
    </location>
</feature>
<dbReference type="Proteomes" id="UP000887566">
    <property type="component" value="Unplaced"/>
</dbReference>
<name>A0A914UXC6_9BILA</name>
<evidence type="ECO:0000313" key="2">
    <source>
        <dbReference type="Proteomes" id="UP000887566"/>
    </source>
</evidence>
<sequence length="210" mass="21997">MSERQKPSASNQQPPPQQQQQQQGGDAAAGDSCSDEPANQQLPDCQQTPAPTPTSPSPSPSPAASGAPCVARVASDASARSEPANQQVLPENLESDRPSRPARVTKREGSVVSDHCGSIVIPVGQSTSSSSTIVSSATSVRRHTGSSDSDVKATVRERNAAMLFNDCMADVHFLVGAPGANSVSIFFKRLTRVHIFNIHAKLCTHADGTD</sequence>
<feature type="compositionally biased region" description="Basic and acidic residues" evidence="1">
    <location>
        <begin position="94"/>
        <end position="109"/>
    </location>
</feature>
<dbReference type="AlphaFoldDB" id="A0A914UXC6"/>
<accession>A0A914UXC6</accession>
<proteinExistence type="predicted"/>